<keyword evidence="2" id="KW-1133">Transmembrane helix</keyword>
<accession>A0AAW1R121</accession>
<organism evidence="3 4">
    <name type="scientific">Apatococcus lobatus</name>
    <dbReference type="NCBI Taxonomy" id="904363"/>
    <lineage>
        <taxon>Eukaryota</taxon>
        <taxon>Viridiplantae</taxon>
        <taxon>Chlorophyta</taxon>
        <taxon>core chlorophytes</taxon>
        <taxon>Trebouxiophyceae</taxon>
        <taxon>Chlorellales</taxon>
        <taxon>Chlorellaceae</taxon>
        <taxon>Apatococcus</taxon>
    </lineage>
</organism>
<dbReference type="EMBL" id="JALJOS010000019">
    <property type="protein sequence ID" value="KAK9827027.1"/>
    <property type="molecule type" value="Genomic_DNA"/>
</dbReference>
<dbReference type="InterPro" id="IPR006917">
    <property type="entry name" value="SOUL_heme-bd"/>
</dbReference>
<comment type="similarity">
    <text evidence="1">Belongs to the HEBP family.</text>
</comment>
<dbReference type="Proteomes" id="UP001438707">
    <property type="component" value="Unassembled WGS sequence"/>
</dbReference>
<evidence type="ECO:0000313" key="3">
    <source>
        <dbReference type="EMBL" id="KAK9827027.1"/>
    </source>
</evidence>
<keyword evidence="2" id="KW-0812">Transmembrane</keyword>
<feature type="transmembrane region" description="Helical" evidence="2">
    <location>
        <begin position="12"/>
        <end position="34"/>
    </location>
</feature>
<evidence type="ECO:0008006" key="5">
    <source>
        <dbReference type="Google" id="ProtNLM"/>
    </source>
</evidence>
<evidence type="ECO:0000256" key="1">
    <source>
        <dbReference type="ARBA" id="ARBA00009817"/>
    </source>
</evidence>
<dbReference type="InterPro" id="IPR011256">
    <property type="entry name" value="Reg_factor_effector_dom_sf"/>
</dbReference>
<name>A0AAW1R121_9CHLO</name>
<proteinExistence type="inferred from homology"/>
<reference evidence="3 4" key="1">
    <citation type="journal article" date="2024" name="Nat. Commun.">
        <title>Phylogenomics reveals the evolutionary origins of lichenization in chlorophyte algae.</title>
        <authorList>
            <person name="Puginier C."/>
            <person name="Libourel C."/>
            <person name="Otte J."/>
            <person name="Skaloud P."/>
            <person name="Haon M."/>
            <person name="Grisel S."/>
            <person name="Petersen M."/>
            <person name="Berrin J.G."/>
            <person name="Delaux P.M."/>
            <person name="Dal Grande F."/>
            <person name="Keller J."/>
        </authorList>
    </citation>
    <scope>NUCLEOTIDE SEQUENCE [LARGE SCALE GENOMIC DNA]</scope>
    <source>
        <strain evidence="3 4">SAG 2145</strain>
    </source>
</reference>
<dbReference type="SUPFAM" id="SSF55136">
    <property type="entry name" value="Probable bacterial effector-binding domain"/>
    <property type="match status" value="1"/>
</dbReference>
<keyword evidence="2" id="KW-0472">Membrane</keyword>
<comment type="caution">
    <text evidence="3">The sequence shown here is derived from an EMBL/GenBank/DDBJ whole genome shotgun (WGS) entry which is preliminary data.</text>
</comment>
<dbReference type="Pfam" id="PF04832">
    <property type="entry name" value="SOUL"/>
    <property type="match status" value="2"/>
</dbReference>
<protein>
    <recommendedName>
        <fullName evidence="5">SOUL heme-binding protein</fullName>
    </recommendedName>
</protein>
<dbReference type="Gene3D" id="3.20.80.10">
    <property type="entry name" value="Regulatory factor, effector binding domain"/>
    <property type="match status" value="2"/>
</dbReference>
<gene>
    <name evidence="3" type="ORF">WJX74_003923</name>
</gene>
<dbReference type="AlphaFoldDB" id="A0AAW1R121"/>
<evidence type="ECO:0000313" key="4">
    <source>
        <dbReference type="Proteomes" id="UP001438707"/>
    </source>
</evidence>
<dbReference type="PANTHER" id="PTHR11220">
    <property type="entry name" value="HEME-BINDING PROTEIN-RELATED"/>
    <property type="match status" value="1"/>
</dbReference>
<keyword evidence="4" id="KW-1185">Reference proteome</keyword>
<sequence>MTNGSWITSTPVLVAGGLAATGLVLWPVLTWAQVQHLEKPKYKLLKALGSTRGASGIEIRRYAPYLIAEVTIEGDSMKEALGMGFKQIANFIFGNNAAPGSGKSESVSMTSPVILKEGQDEPASMKGGDGEKIAMTTPVATEMADGRYTVSFVMPSKYTKDTLPKPKTDSVAIKEIPAHTLAALTWRGASPSQQLVDKKKKILVDSLLQHGIKTDESAKARLYQYYPPWTPFWLRTQDVLLPVDYEGGEEPKKDT</sequence>
<evidence type="ECO:0000256" key="2">
    <source>
        <dbReference type="SAM" id="Phobius"/>
    </source>
</evidence>
<dbReference type="PANTHER" id="PTHR11220:SF58">
    <property type="entry name" value="SOUL HEME-BINDING FAMILY PROTEIN"/>
    <property type="match status" value="1"/>
</dbReference>